<dbReference type="GeneID" id="5010989"/>
<reference evidence="1 2" key="1">
    <citation type="journal article" date="2006" name="Nature">
        <title>Global trends of whole-genome duplications revealed by the ciliate Paramecium tetraurelia.</title>
        <authorList>
            <consortium name="Genoscope"/>
            <person name="Aury J.-M."/>
            <person name="Jaillon O."/>
            <person name="Duret L."/>
            <person name="Noel B."/>
            <person name="Jubin C."/>
            <person name="Porcel B.M."/>
            <person name="Segurens B."/>
            <person name="Daubin V."/>
            <person name="Anthouard V."/>
            <person name="Aiach N."/>
            <person name="Arnaiz O."/>
            <person name="Billaut A."/>
            <person name="Beisson J."/>
            <person name="Blanc I."/>
            <person name="Bouhouche K."/>
            <person name="Camara F."/>
            <person name="Duharcourt S."/>
            <person name="Guigo R."/>
            <person name="Gogendeau D."/>
            <person name="Katinka M."/>
            <person name="Keller A.-M."/>
            <person name="Kissmehl R."/>
            <person name="Klotz C."/>
            <person name="Koll F."/>
            <person name="Le Moue A."/>
            <person name="Lepere C."/>
            <person name="Malinsky S."/>
            <person name="Nowacki M."/>
            <person name="Nowak J.K."/>
            <person name="Plattner H."/>
            <person name="Poulain J."/>
            <person name="Ruiz F."/>
            <person name="Serrano V."/>
            <person name="Zagulski M."/>
            <person name="Dessen P."/>
            <person name="Betermier M."/>
            <person name="Weissenbach J."/>
            <person name="Scarpelli C."/>
            <person name="Schachter V."/>
            <person name="Sperling L."/>
            <person name="Meyer E."/>
            <person name="Cohen J."/>
            <person name="Wincker P."/>
        </authorList>
    </citation>
    <scope>NUCLEOTIDE SEQUENCE [LARGE SCALE GENOMIC DNA]</scope>
    <source>
        <strain evidence="1 2">Stock d4-2</strain>
    </source>
</reference>
<dbReference type="Pfam" id="PF08578">
    <property type="entry name" value="DUF1765"/>
    <property type="match status" value="1"/>
</dbReference>
<gene>
    <name evidence="1" type="ORF">GSPATT00028842001</name>
</gene>
<dbReference type="PANTHER" id="PTHR35397:SF1">
    <property type="entry name" value="ARMADILLO-LIKE HELICAL DOMAIN-CONTAINING PROTEIN"/>
    <property type="match status" value="1"/>
</dbReference>
<dbReference type="eggNOG" id="ENOG502QSXI">
    <property type="taxonomic scope" value="Eukaryota"/>
</dbReference>
<keyword evidence="2" id="KW-1185">Reference proteome</keyword>
<organism evidence="1 2">
    <name type="scientific">Paramecium tetraurelia</name>
    <dbReference type="NCBI Taxonomy" id="5888"/>
    <lineage>
        <taxon>Eukaryota</taxon>
        <taxon>Sar</taxon>
        <taxon>Alveolata</taxon>
        <taxon>Ciliophora</taxon>
        <taxon>Intramacronucleata</taxon>
        <taxon>Oligohymenophorea</taxon>
        <taxon>Peniculida</taxon>
        <taxon>Parameciidae</taxon>
        <taxon>Paramecium</taxon>
    </lineage>
</organism>
<protein>
    <submittedName>
        <fullName evidence="1">Uncharacterized protein</fullName>
    </submittedName>
</protein>
<evidence type="ECO:0000313" key="1">
    <source>
        <dbReference type="EMBL" id="CAK57807.1"/>
    </source>
</evidence>
<dbReference type="HOGENOM" id="CLU_012147_0_0_1"/>
<dbReference type="PANTHER" id="PTHR35397">
    <property type="entry name" value="C2 DOMAIN-CONTAINING PROTEIN-RELATED"/>
    <property type="match status" value="1"/>
</dbReference>
<dbReference type="OrthoDB" id="296767at2759"/>
<name>A0BGZ0_PARTE</name>
<proteinExistence type="predicted"/>
<accession>A0BGZ0</accession>
<dbReference type="KEGG" id="ptm:GSPATT00028842001"/>
<dbReference type="OMA" id="WRQTNIP"/>
<evidence type="ECO:0000313" key="2">
    <source>
        <dbReference type="Proteomes" id="UP000000600"/>
    </source>
</evidence>
<dbReference type="InParanoid" id="A0BGZ0"/>
<dbReference type="InterPro" id="IPR013887">
    <property type="entry name" value="UPF0592"/>
</dbReference>
<sequence length="1005" mass="118656">MGICSNRQKENLHTDFDNIPLLTRGELGFDIIVENIKVKMDDIQSCKVKVIISNYSTFETEIETEISGQFYFKHIHKVQLKTTEEQLKQQFVIVELKSDKDEQISSFNLNLYQIATGPFHFDYEFSQQGNKKLGKVSFDFRMAQILIVRFIPKLIDFNMEELLNKHEYCFQLRMLTSQLQFHSEYSPVFQNQLFYKSQQIQSNKQILWKDSKVEMEVEVPLIEITSSSIQIALCHITKDGKKEIECEAYVNLNYALNQKAECIVDKGIKCYKIDWKQNNRRVWNHGVLEGVLNYHLEIILPFHLKQQIVGVRTDKGVSQGTRVINQAKASIREIQQLSSAGQGLLDTQYIIFSKAEPDSELIQQQNDFIIQIIENLKLSHKQSMICFEYKTQQDLFNSQKLLIDLAIKLLETADQQQELLREQYYTILKLILNRGELSLAQLGFSDQTQKTNDKLIKFKMEIGLNYQIFLQKGLSITLEKLKQRSLAQNERFFVENFLANAYFRIPELRNTIIVSVSRPNDEQIPEWRSLTKSSGGISNQEFNDIFDWNKHFYEYLMKEPKYYGNNHKMNEIINQPLWQKQLGKRGSVFFLFIKEWCDLLNTYIVNSKNVPYHQLPGYFQLIKAFFSELKSREICNYPEALKIALCSLLKNTNLLNTIIIILFNKVSLYNSDDVIHCLDLLNKCFQKISQFNLCMPSFLDQKYFLNGIKVILTQCEHAQSIAKCLELIYTNYILFPGIFQSKISLVDLKKELTDMIFENLAIKFFIHWSYNVRLIFRQFLIYRIFHLHKPLKDRELNEEDLIEKYQEQLKPKKQHSYFDQRNSSKQIISQYIYLKYIRFMQQIEEGKHLSKFKSSHFILVTLNRVEELKYKLKKLQSKVQNRQKDDSFVQHSFKIISNDQLDDTALPIQTIEQNSEKPVFNKGRLPLQKITLTETQLKYLIQACSEYDDSILQYQKWRQTNIPDNYNTLTEEQILTVIESFVVPVVRILEIQDQNEGNLIQRDDW</sequence>
<dbReference type="EMBL" id="CT867994">
    <property type="protein sequence ID" value="CAK57807.1"/>
    <property type="molecule type" value="Genomic_DNA"/>
</dbReference>
<dbReference type="Proteomes" id="UP000000600">
    <property type="component" value="Unassembled WGS sequence"/>
</dbReference>
<dbReference type="RefSeq" id="XP_001425205.1">
    <property type="nucleotide sequence ID" value="XM_001425168.1"/>
</dbReference>
<dbReference type="STRING" id="5888.A0BGZ0"/>
<dbReference type="AlphaFoldDB" id="A0BGZ0"/>